<keyword evidence="3" id="KW-1185">Reference proteome</keyword>
<accession>A0A5P1FJ79</accession>
<reference evidence="3" key="1">
    <citation type="journal article" date="2017" name="Nat. Commun.">
        <title>The asparagus genome sheds light on the origin and evolution of a young Y chromosome.</title>
        <authorList>
            <person name="Harkess A."/>
            <person name="Zhou J."/>
            <person name="Xu C."/>
            <person name="Bowers J.E."/>
            <person name="Van der Hulst R."/>
            <person name="Ayyampalayam S."/>
            <person name="Mercati F."/>
            <person name="Riccardi P."/>
            <person name="McKain M.R."/>
            <person name="Kakrana A."/>
            <person name="Tang H."/>
            <person name="Ray J."/>
            <person name="Groenendijk J."/>
            <person name="Arikit S."/>
            <person name="Mathioni S.M."/>
            <person name="Nakano M."/>
            <person name="Shan H."/>
            <person name="Telgmann-Rauber A."/>
            <person name="Kanno A."/>
            <person name="Yue Z."/>
            <person name="Chen H."/>
            <person name="Li W."/>
            <person name="Chen Y."/>
            <person name="Xu X."/>
            <person name="Zhang Y."/>
            <person name="Luo S."/>
            <person name="Chen H."/>
            <person name="Gao J."/>
            <person name="Mao Z."/>
            <person name="Pires J.C."/>
            <person name="Luo M."/>
            <person name="Kudrna D."/>
            <person name="Wing R.A."/>
            <person name="Meyers B.C."/>
            <person name="Yi K."/>
            <person name="Kong H."/>
            <person name="Lavrijsen P."/>
            <person name="Sunseri F."/>
            <person name="Falavigna A."/>
            <person name="Ye Y."/>
            <person name="Leebens-Mack J.H."/>
            <person name="Chen G."/>
        </authorList>
    </citation>
    <scope>NUCLEOTIDE SEQUENCE [LARGE SCALE GENOMIC DNA]</scope>
    <source>
        <strain evidence="3">cv. DH0086</strain>
    </source>
</reference>
<dbReference type="Gramene" id="ONK78376">
    <property type="protein sequence ID" value="ONK78376"/>
    <property type="gene ID" value="A4U43_C02F18130"/>
</dbReference>
<evidence type="ECO:0000313" key="2">
    <source>
        <dbReference type="EMBL" id="ONK78376.1"/>
    </source>
</evidence>
<feature type="compositionally biased region" description="Basic and acidic residues" evidence="1">
    <location>
        <begin position="1"/>
        <end position="12"/>
    </location>
</feature>
<gene>
    <name evidence="2" type="ORF">A4U43_C02F18130</name>
</gene>
<organism evidence="2 3">
    <name type="scientific">Asparagus officinalis</name>
    <name type="common">Garden asparagus</name>
    <dbReference type="NCBI Taxonomy" id="4686"/>
    <lineage>
        <taxon>Eukaryota</taxon>
        <taxon>Viridiplantae</taxon>
        <taxon>Streptophyta</taxon>
        <taxon>Embryophyta</taxon>
        <taxon>Tracheophyta</taxon>
        <taxon>Spermatophyta</taxon>
        <taxon>Magnoliopsida</taxon>
        <taxon>Liliopsida</taxon>
        <taxon>Asparagales</taxon>
        <taxon>Asparagaceae</taxon>
        <taxon>Asparagoideae</taxon>
        <taxon>Asparagus</taxon>
    </lineage>
</organism>
<dbReference type="Proteomes" id="UP000243459">
    <property type="component" value="Chromosome 2"/>
</dbReference>
<feature type="region of interest" description="Disordered" evidence="1">
    <location>
        <begin position="1"/>
        <end position="35"/>
    </location>
</feature>
<evidence type="ECO:0000313" key="3">
    <source>
        <dbReference type="Proteomes" id="UP000243459"/>
    </source>
</evidence>
<sequence>MGRGDEGGKESVGEAGEGSACDSLVSPPDGREGEEVKIEVQLTPLPTFAPLSLTLALSFDVDPSTPFHPPHFSSLTP</sequence>
<dbReference type="AlphaFoldDB" id="A0A5P1FJ79"/>
<evidence type="ECO:0000256" key="1">
    <source>
        <dbReference type="SAM" id="MobiDB-lite"/>
    </source>
</evidence>
<proteinExistence type="predicted"/>
<dbReference type="EMBL" id="CM007382">
    <property type="protein sequence ID" value="ONK78376.1"/>
    <property type="molecule type" value="Genomic_DNA"/>
</dbReference>
<name>A0A5P1FJ79_ASPOF</name>
<protein>
    <submittedName>
        <fullName evidence="2">Uncharacterized protein</fullName>
    </submittedName>
</protein>